<organism evidence="3 4">
    <name type="scientific">Desmophyllum pertusum</name>
    <dbReference type="NCBI Taxonomy" id="174260"/>
    <lineage>
        <taxon>Eukaryota</taxon>
        <taxon>Metazoa</taxon>
        <taxon>Cnidaria</taxon>
        <taxon>Anthozoa</taxon>
        <taxon>Hexacorallia</taxon>
        <taxon>Scleractinia</taxon>
        <taxon>Caryophylliina</taxon>
        <taxon>Caryophylliidae</taxon>
        <taxon>Desmophyllum</taxon>
    </lineage>
</organism>
<reference evidence="3" key="1">
    <citation type="submission" date="2023-01" db="EMBL/GenBank/DDBJ databases">
        <title>Genome assembly of the deep-sea coral Lophelia pertusa.</title>
        <authorList>
            <person name="Herrera S."/>
            <person name="Cordes E."/>
        </authorList>
    </citation>
    <scope>NUCLEOTIDE SEQUENCE</scope>
    <source>
        <strain evidence="3">USNM1676648</strain>
        <tissue evidence="3">Polyp</tissue>
    </source>
</reference>
<dbReference type="PANTHER" id="PTHR19324">
    <property type="entry name" value="PERFORIN-LIKE PROTEIN 1"/>
    <property type="match status" value="1"/>
</dbReference>
<dbReference type="Proteomes" id="UP001163046">
    <property type="component" value="Unassembled WGS sequence"/>
</dbReference>
<sequence>MQFSIFLVTLGVAVIAQAAQGVQKAKGLRFLGVGYNILKGNPEGGELSRGGVDPGLLPTRKIFQLTWDTNATTVDGMYERPDQVQFIHRSSCVKNTEKEMFSGTKSYQNKLKADVEASAGYDSGLWSAAFSLSARYEKVDEETSQHNKVFFEKIKICNNGTARYLVDKAKRERFPVTEDFAAAVCSLPETFKRRPYLRFIESWGTDIVEKVELGTKETETLRKFLYSNCQG</sequence>
<dbReference type="AlphaFoldDB" id="A0A9X0D3Z2"/>
<feature type="domain" description="MACPF" evidence="2">
    <location>
        <begin position="14"/>
        <end position="231"/>
    </location>
</feature>
<evidence type="ECO:0000259" key="2">
    <source>
        <dbReference type="PROSITE" id="PS51412"/>
    </source>
</evidence>
<keyword evidence="1" id="KW-0732">Signal</keyword>
<proteinExistence type="predicted"/>
<dbReference type="Pfam" id="PF01823">
    <property type="entry name" value="MACPF"/>
    <property type="match status" value="1"/>
</dbReference>
<comment type="caution">
    <text evidence="3">The sequence shown here is derived from an EMBL/GenBank/DDBJ whole genome shotgun (WGS) entry which is preliminary data.</text>
</comment>
<dbReference type="OrthoDB" id="1366754at2759"/>
<dbReference type="PROSITE" id="PS51412">
    <property type="entry name" value="MACPF_2"/>
    <property type="match status" value="1"/>
</dbReference>
<dbReference type="InterPro" id="IPR020864">
    <property type="entry name" value="MACPF"/>
</dbReference>
<protein>
    <recommendedName>
        <fullName evidence="2">MACPF domain-containing protein</fullName>
    </recommendedName>
</protein>
<dbReference type="EMBL" id="MU825884">
    <property type="protein sequence ID" value="KAJ7384853.1"/>
    <property type="molecule type" value="Genomic_DNA"/>
</dbReference>
<evidence type="ECO:0000256" key="1">
    <source>
        <dbReference type="SAM" id="SignalP"/>
    </source>
</evidence>
<name>A0A9X0D3Z2_9CNID</name>
<evidence type="ECO:0000313" key="3">
    <source>
        <dbReference type="EMBL" id="KAJ7384853.1"/>
    </source>
</evidence>
<dbReference type="PANTHER" id="PTHR19324:SF33">
    <property type="entry name" value="MUCIN-5AC"/>
    <property type="match status" value="1"/>
</dbReference>
<keyword evidence="4" id="KW-1185">Reference proteome</keyword>
<feature type="signal peptide" evidence="1">
    <location>
        <begin position="1"/>
        <end position="18"/>
    </location>
</feature>
<accession>A0A9X0D3Z2</accession>
<gene>
    <name evidence="3" type="ORF">OS493_019530</name>
</gene>
<feature type="chain" id="PRO_5040974388" description="MACPF domain-containing protein" evidence="1">
    <location>
        <begin position="19"/>
        <end position="231"/>
    </location>
</feature>
<evidence type="ECO:0000313" key="4">
    <source>
        <dbReference type="Proteomes" id="UP001163046"/>
    </source>
</evidence>